<organism evidence="12 13">
    <name type="scientific">Corticicoccus populi</name>
    <dbReference type="NCBI Taxonomy" id="1812821"/>
    <lineage>
        <taxon>Bacteria</taxon>
        <taxon>Bacillati</taxon>
        <taxon>Bacillota</taxon>
        <taxon>Bacilli</taxon>
        <taxon>Bacillales</taxon>
        <taxon>Staphylococcaceae</taxon>
        <taxon>Corticicoccus</taxon>
    </lineage>
</organism>
<evidence type="ECO:0000259" key="11">
    <source>
        <dbReference type="PROSITE" id="PS51780"/>
    </source>
</evidence>
<comment type="caution">
    <text evidence="12">The sequence shown here is derived from an EMBL/GenBank/DDBJ whole genome shotgun (WGS) entry which is preliminary data.</text>
</comment>
<proteinExistence type="inferred from homology"/>
<feature type="domain" description="GW" evidence="11">
    <location>
        <begin position="456"/>
        <end position="534"/>
    </location>
</feature>
<dbReference type="SMART" id="SM00047">
    <property type="entry name" value="LYZ2"/>
    <property type="match status" value="1"/>
</dbReference>
<dbReference type="InterPro" id="IPR002901">
    <property type="entry name" value="MGlyc_endo_b_GlcNAc-like_dom"/>
</dbReference>
<name>A0ABW5WX72_9STAP</name>
<evidence type="ECO:0000256" key="2">
    <source>
        <dbReference type="ARBA" id="ARBA00004613"/>
    </source>
</evidence>
<dbReference type="Gene3D" id="1.10.530.10">
    <property type="match status" value="1"/>
</dbReference>
<dbReference type="Gene3D" id="2.30.30.170">
    <property type="match status" value="4"/>
</dbReference>
<evidence type="ECO:0000313" key="13">
    <source>
        <dbReference type="Proteomes" id="UP001597519"/>
    </source>
</evidence>
<keyword evidence="13" id="KW-1185">Reference proteome</keyword>
<comment type="similarity">
    <text evidence="3">In the N-terminal section; belongs to the N-acetylmuramoyl-L-alanine amidase 2 family.</text>
</comment>
<evidence type="ECO:0000313" key="12">
    <source>
        <dbReference type="EMBL" id="MFD2830024.1"/>
    </source>
</evidence>
<accession>A0ABW5WX72</accession>
<comment type="catalytic activity">
    <reaction evidence="1">
        <text>Hydrolyzes the link between N-acetylmuramoyl residues and L-amino acid residues in certain cell-wall glycopeptides.</text>
        <dbReference type="EC" id="3.5.1.28"/>
    </reaction>
</comment>
<evidence type="ECO:0000256" key="1">
    <source>
        <dbReference type="ARBA" id="ARBA00001561"/>
    </source>
</evidence>
<comment type="subcellular location">
    <subcellularLocation>
        <location evidence="2">Secreted</location>
    </subcellularLocation>
</comment>
<reference evidence="13" key="1">
    <citation type="journal article" date="2019" name="Int. J. Syst. Evol. Microbiol.">
        <title>The Global Catalogue of Microorganisms (GCM) 10K type strain sequencing project: providing services to taxonomists for standard genome sequencing and annotation.</title>
        <authorList>
            <consortium name="The Broad Institute Genomics Platform"/>
            <consortium name="The Broad Institute Genome Sequencing Center for Infectious Disease"/>
            <person name="Wu L."/>
            <person name="Ma J."/>
        </authorList>
    </citation>
    <scope>NUCLEOTIDE SEQUENCE [LARGE SCALE GENOMIC DNA]</scope>
    <source>
        <strain evidence="13">KCTC 33575</strain>
    </source>
</reference>
<keyword evidence="8" id="KW-0961">Cell wall biogenesis/degradation</keyword>
<feature type="compositionally biased region" description="Acidic residues" evidence="9">
    <location>
        <begin position="165"/>
        <end position="203"/>
    </location>
</feature>
<protein>
    <recommendedName>
        <fullName evidence="4">N-acetylmuramoyl-L-alanine amidase</fullName>
        <ecNumber evidence="4">3.5.1.28</ecNumber>
    </recommendedName>
</protein>
<feature type="compositionally biased region" description="Polar residues" evidence="9">
    <location>
        <begin position="74"/>
        <end position="91"/>
    </location>
</feature>
<dbReference type="Pfam" id="PF13457">
    <property type="entry name" value="GW"/>
    <property type="match status" value="4"/>
</dbReference>
<evidence type="ECO:0000256" key="6">
    <source>
        <dbReference type="ARBA" id="ARBA00022729"/>
    </source>
</evidence>
<dbReference type="EMBL" id="JBHUOQ010000001">
    <property type="protein sequence ID" value="MFD2830024.1"/>
    <property type="molecule type" value="Genomic_DNA"/>
</dbReference>
<keyword evidence="7" id="KW-0378">Hydrolase</keyword>
<evidence type="ECO:0000256" key="4">
    <source>
        <dbReference type="ARBA" id="ARBA00011901"/>
    </source>
</evidence>
<sequence>MGYKNQLFFPAAIALSIITVSLDANADEMEIINDTSIEDVSTHPNKNIGGNNNQSENNLPLDHNNTQNEKDNVNAVSDTATEPQKDNTTSFDFDENVMNEENPNTFDNAETDVNDDITETADNDETDVNGDNIEAVDNGENAANVDITETTDNDETDVNVDITETTDNDENDVNGDITETADNDETDVNGDITETADNDETDVNGDITESADTNENVVSDDNIEAVDNGENDVNDDITDTADNDEIKTNQKVTMSETLNSVTNSNIEKHGSSLNEHSVLHISRNEPSLSILKANSKSVLPKYSKISRAARLITKNNPGIYKSVTNSNKISSQRLNTSTLYISEKAVYKGITYYKVHSRLNGKVEGWMKSKDLKIFNLYPEKKHIQKYSIKSSKKNDFLLSDPWGNKNQHTKRLSSFGNSVFRATKSVKIGSLSFYHGKIRNTYGWLQNTKLSKLISQPKYSKISRATRIKNKNSGIYQTPTVTKKMSSKSFNNSTLYVSEKAVYNGETYYKIHKNLQGPSQGWMKSTDLKIFNLLAERKHSKKYSIKPSKKNDFLLSDPWGYKNQQTKRLNSFGNSAFQTSKHIKIGALNFYYGKIGNQYGWLQDTKLTNFVNNKPQTKVVKYNQPLHNVLNTQMSLGAKPQAWNGNGGWRNATRNEVKQFLDTSNHKGGAWDYTFLNLDQSQGIAANTLNNNLLGSRGILTNQGNAFSQASRTHGVNEVYLISHAILETGHGQSQLSQGVRLDNNGNISNSGKKYYNMYGIGAVDHNAVLGGARYAQQMGWDTPAKAIIGGAQFVSQNYFGRRQNTLYSMRWNPNNPGTYQYATDVNWAYATARNIKNYYDQLGIAGRFFTRHEF</sequence>
<dbReference type="InterPro" id="IPR038200">
    <property type="entry name" value="GW_dom_sf"/>
</dbReference>
<feature type="compositionally biased region" description="Low complexity" evidence="9">
    <location>
        <begin position="45"/>
        <end position="58"/>
    </location>
</feature>
<dbReference type="SUPFAM" id="SSF82057">
    <property type="entry name" value="Prokaryotic SH3-related domain"/>
    <property type="match status" value="1"/>
</dbReference>
<evidence type="ECO:0000256" key="9">
    <source>
        <dbReference type="SAM" id="MobiDB-lite"/>
    </source>
</evidence>
<evidence type="ECO:0000256" key="7">
    <source>
        <dbReference type="ARBA" id="ARBA00022801"/>
    </source>
</evidence>
<feature type="region of interest" description="Disordered" evidence="9">
    <location>
        <begin position="165"/>
        <end position="213"/>
    </location>
</feature>
<dbReference type="Proteomes" id="UP001597519">
    <property type="component" value="Unassembled WGS sequence"/>
</dbReference>
<evidence type="ECO:0000256" key="10">
    <source>
        <dbReference type="SAM" id="SignalP"/>
    </source>
</evidence>
<dbReference type="Pfam" id="PF01832">
    <property type="entry name" value="Glucosaminidase"/>
    <property type="match status" value="1"/>
</dbReference>
<dbReference type="InterPro" id="IPR025987">
    <property type="entry name" value="GW_dom"/>
</dbReference>
<dbReference type="EC" id="3.5.1.28" evidence="4"/>
<dbReference type="PROSITE" id="PS51780">
    <property type="entry name" value="GW"/>
    <property type="match status" value="1"/>
</dbReference>
<feature type="signal peptide" evidence="10">
    <location>
        <begin position="1"/>
        <end position="26"/>
    </location>
</feature>
<evidence type="ECO:0000256" key="8">
    <source>
        <dbReference type="ARBA" id="ARBA00023316"/>
    </source>
</evidence>
<evidence type="ECO:0000256" key="3">
    <source>
        <dbReference type="ARBA" id="ARBA00006088"/>
    </source>
</evidence>
<keyword evidence="6 10" id="KW-0732">Signal</keyword>
<gene>
    <name evidence="12" type="ORF">ACFSX4_06035</name>
</gene>
<evidence type="ECO:0000256" key="5">
    <source>
        <dbReference type="ARBA" id="ARBA00022525"/>
    </source>
</evidence>
<dbReference type="RefSeq" id="WP_377772561.1">
    <property type="nucleotide sequence ID" value="NZ_JBHUOQ010000001.1"/>
</dbReference>
<keyword evidence="5" id="KW-0964">Secreted</keyword>
<feature type="compositionally biased region" description="Polar residues" evidence="9">
    <location>
        <begin position="99"/>
        <end position="108"/>
    </location>
</feature>
<feature type="region of interest" description="Disordered" evidence="9">
    <location>
        <begin position="37"/>
        <end position="111"/>
    </location>
</feature>
<feature type="chain" id="PRO_5046637322" description="N-acetylmuramoyl-L-alanine amidase" evidence="10">
    <location>
        <begin position="27"/>
        <end position="856"/>
    </location>
</feature>